<gene>
    <name evidence="1" type="ORF">ACG00Y_25445</name>
</gene>
<dbReference type="RefSeq" id="WP_394483837.1">
    <property type="nucleotide sequence ID" value="NZ_JBIGHV010000011.1"/>
</dbReference>
<evidence type="ECO:0000313" key="1">
    <source>
        <dbReference type="EMBL" id="MFG6433277.1"/>
    </source>
</evidence>
<comment type="caution">
    <text evidence="1">The sequence shown here is derived from an EMBL/GenBank/DDBJ whole genome shotgun (WGS) entry which is preliminary data.</text>
</comment>
<evidence type="ECO:0000313" key="2">
    <source>
        <dbReference type="Proteomes" id="UP001606210"/>
    </source>
</evidence>
<dbReference type="Proteomes" id="UP001606210">
    <property type="component" value="Unassembled WGS sequence"/>
</dbReference>
<dbReference type="EMBL" id="JBIGHV010000011">
    <property type="protein sequence ID" value="MFG6433277.1"/>
    <property type="molecule type" value="Genomic_DNA"/>
</dbReference>
<proteinExistence type="predicted"/>
<reference evidence="1 2" key="1">
    <citation type="submission" date="2024-08" db="EMBL/GenBank/DDBJ databases">
        <authorList>
            <person name="Lu H."/>
        </authorList>
    </citation>
    <scope>NUCLEOTIDE SEQUENCE [LARGE SCALE GENOMIC DNA]</scope>
    <source>
        <strain evidence="1 2">LYH14W</strain>
    </source>
</reference>
<organism evidence="1 2">
    <name type="scientific">Pelomonas parva</name>
    <dbReference type="NCBI Taxonomy" id="3299032"/>
    <lineage>
        <taxon>Bacteria</taxon>
        <taxon>Pseudomonadati</taxon>
        <taxon>Pseudomonadota</taxon>
        <taxon>Betaproteobacteria</taxon>
        <taxon>Burkholderiales</taxon>
        <taxon>Sphaerotilaceae</taxon>
        <taxon>Roseateles</taxon>
    </lineage>
</organism>
<protein>
    <submittedName>
        <fullName evidence="1">Uncharacterized protein</fullName>
    </submittedName>
</protein>
<sequence length="358" mass="37460">MKVSNVQPQRLEIQGVEADKPSDGAVLSADVTGDLSRLAGQTVYVLVEDGTQTFEVVSTEIRANGIGNQITLRAKSTLGRSGTIEGILNVHVCLDLACKSPLGNSPVSVPYKLTLAPAIKIVEASPIQVEVPFGTIGYQDAFVAYAVRRPVTLRVPPDFVGGIPNYGTEWTASTGRAPAVLATLSHGALPAGESVPAEMMFGLAPVGTYSSKLKLSSWSGNRSAESVVTVNYVVKESGQRMLYVPSTISAQTGSTGRGTDASAVTVVAADGAQYTRVGRIVYSANSRSVKWLYLTSVSGGAAALNTTRFFSSVSNCGGEFLLVNCLPAGNYTAMVYLATEAGDEAPVPLPVSMQVLNF</sequence>
<keyword evidence="2" id="KW-1185">Reference proteome</keyword>
<accession>A0ABW7F9I2</accession>
<name>A0ABW7F9I2_9BURK</name>